<organism evidence="1 2">
    <name type="scientific">Allokutzneria oryzae</name>
    <dbReference type="NCBI Taxonomy" id="1378989"/>
    <lineage>
        <taxon>Bacteria</taxon>
        <taxon>Bacillati</taxon>
        <taxon>Actinomycetota</taxon>
        <taxon>Actinomycetes</taxon>
        <taxon>Pseudonocardiales</taxon>
        <taxon>Pseudonocardiaceae</taxon>
        <taxon>Allokutzneria</taxon>
    </lineage>
</organism>
<dbReference type="InterPro" id="IPR036271">
    <property type="entry name" value="Tet_transcr_reg_TetR-rel_C_sf"/>
</dbReference>
<comment type="caution">
    <text evidence="1">The sequence shown here is derived from an EMBL/GenBank/DDBJ whole genome shotgun (WGS) entry which is preliminary data.</text>
</comment>
<sequence>MSSEPSSRRRPGPPPRLNRELIADAAIAVGFTDLTLASVAERLSATHAALYRHVADRDDLVVAAVERLVAGLPPPAGPLDWRTLLETETWALWDMYADNPGVDQVLCAVPAAREVFVGRTITLIRRLCEAGFDVESAVLVADIVVDFARASGGTAARLHRTKTGQVKDALTRAWSDPADQETLRLVTGLVRQDHRPWAARKLEIVLDGIAVSVPCARDLPTR</sequence>
<evidence type="ECO:0000313" key="1">
    <source>
        <dbReference type="EMBL" id="MFB9904559.1"/>
    </source>
</evidence>
<proteinExistence type="predicted"/>
<dbReference type="RefSeq" id="WP_377851768.1">
    <property type="nucleotide sequence ID" value="NZ_JBHLZU010000010.1"/>
</dbReference>
<dbReference type="InterPro" id="IPR009057">
    <property type="entry name" value="Homeodomain-like_sf"/>
</dbReference>
<dbReference type="EMBL" id="JBHLZU010000010">
    <property type="protein sequence ID" value="MFB9904559.1"/>
    <property type="molecule type" value="Genomic_DNA"/>
</dbReference>
<dbReference type="Proteomes" id="UP001589693">
    <property type="component" value="Unassembled WGS sequence"/>
</dbReference>
<gene>
    <name evidence="1" type="ORF">ACFFQA_11510</name>
</gene>
<dbReference type="Gene3D" id="1.10.357.10">
    <property type="entry name" value="Tetracycline Repressor, domain 2"/>
    <property type="match status" value="1"/>
</dbReference>
<protein>
    <submittedName>
        <fullName evidence="1">TetR/AcrR family transcriptional regulator</fullName>
    </submittedName>
</protein>
<dbReference type="SUPFAM" id="SSF46689">
    <property type="entry name" value="Homeodomain-like"/>
    <property type="match status" value="1"/>
</dbReference>
<reference evidence="1 2" key="1">
    <citation type="submission" date="2024-09" db="EMBL/GenBank/DDBJ databases">
        <authorList>
            <person name="Sun Q."/>
            <person name="Mori K."/>
        </authorList>
    </citation>
    <scope>NUCLEOTIDE SEQUENCE [LARGE SCALE GENOMIC DNA]</scope>
    <source>
        <strain evidence="1 2">TBRC 7907</strain>
    </source>
</reference>
<dbReference type="SUPFAM" id="SSF48498">
    <property type="entry name" value="Tetracyclin repressor-like, C-terminal domain"/>
    <property type="match status" value="1"/>
</dbReference>
<accession>A0ABV5ZY11</accession>
<name>A0ABV5ZY11_9PSEU</name>
<keyword evidence="2" id="KW-1185">Reference proteome</keyword>
<evidence type="ECO:0000313" key="2">
    <source>
        <dbReference type="Proteomes" id="UP001589693"/>
    </source>
</evidence>